<evidence type="ECO:0000256" key="6">
    <source>
        <dbReference type="SAM" id="Phobius"/>
    </source>
</evidence>
<evidence type="ECO:0000313" key="8">
    <source>
        <dbReference type="EMBL" id="KAF1839436.1"/>
    </source>
</evidence>
<comment type="subcellular location">
    <subcellularLocation>
        <location evidence="1">Membrane</location>
    </subcellularLocation>
</comment>
<proteinExistence type="predicted"/>
<evidence type="ECO:0000256" key="1">
    <source>
        <dbReference type="ARBA" id="ARBA00004370"/>
    </source>
</evidence>
<dbReference type="GO" id="GO:0034993">
    <property type="term" value="C:meiotic nuclear membrane microtubule tethering complex"/>
    <property type="evidence" value="ECO:0007669"/>
    <property type="project" value="TreeGrafter"/>
</dbReference>
<dbReference type="Pfam" id="PF07738">
    <property type="entry name" value="Sad1_UNC"/>
    <property type="match status" value="1"/>
</dbReference>
<organism evidence="8 9">
    <name type="scientific">Decorospora gaudefroyi</name>
    <dbReference type="NCBI Taxonomy" id="184978"/>
    <lineage>
        <taxon>Eukaryota</taxon>
        <taxon>Fungi</taxon>
        <taxon>Dikarya</taxon>
        <taxon>Ascomycota</taxon>
        <taxon>Pezizomycotina</taxon>
        <taxon>Dothideomycetes</taxon>
        <taxon>Pleosporomycetidae</taxon>
        <taxon>Pleosporales</taxon>
        <taxon>Pleosporineae</taxon>
        <taxon>Pleosporaceae</taxon>
        <taxon>Decorospora</taxon>
    </lineage>
</organism>
<dbReference type="PANTHER" id="PTHR12911:SF8">
    <property type="entry name" value="KLAROID PROTEIN-RELATED"/>
    <property type="match status" value="1"/>
</dbReference>
<keyword evidence="3 6" id="KW-1133">Transmembrane helix</keyword>
<protein>
    <recommendedName>
        <fullName evidence="7">SUN domain-containing protein</fullName>
    </recommendedName>
</protein>
<feature type="region of interest" description="Disordered" evidence="5">
    <location>
        <begin position="236"/>
        <end position="266"/>
    </location>
</feature>
<accession>A0A6A5KWR9</accession>
<name>A0A6A5KWR9_9PLEO</name>
<evidence type="ECO:0000256" key="3">
    <source>
        <dbReference type="ARBA" id="ARBA00022989"/>
    </source>
</evidence>
<feature type="compositionally biased region" description="Polar residues" evidence="5">
    <location>
        <begin position="67"/>
        <end position="83"/>
    </location>
</feature>
<keyword evidence="4 6" id="KW-0472">Membrane</keyword>
<gene>
    <name evidence="8" type="ORF">BDW02DRAFT_539620</name>
</gene>
<keyword evidence="9" id="KW-1185">Reference proteome</keyword>
<feature type="compositionally biased region" description="Acidic residues" evidence="5">
    <location>
        <begin position="87"/>
        <end position="99"/>
    </location>
</feature>
<evidence type="ECO:0000259" key="7">
    <source>
        <dbReference type="PROSITE" id="PS51469"/>
    </source>
</evidence>
<dbReference type="EMBL" id="ML975245">
    <property type="protein sequence ID" value="KAF1839436.1"/>
    <property type="molecule type" value="Genomic_DNA"/>
</dbReference>
<evidence type="ECO:0000256" key="4">
    <source>
        <dbReference type="ARBA" id="ARBA00023136"/>
    </source>
</evidence>
<evidence type="ECO:0000256" key="5">
    <source>
        <dbReference type="SAM" id="MobiDB-lite"/>
    </source>
</evidence>
<dbReference type="InterPro" id="IPR012919">
    <property type="entry name" value="SUN_dom"/>
</dbReference>
<feature type="transmembrane region" description="Helical" evidence="6">
    <location>
        <begin position="318"/>
        <end position="340"/>
    </location>
</feature>
<dbReference type="PROSITE" id="PS51469">
    <property type="entry name" value="SUN"/>
    <property type="match status" value="1"/>
</dbReference>
<feature type="domain" description="SUN" evidence="7">
    <location>
        <begin position="586"/>
        <end position="771"/>
    </location>
</feature>
<dbReference type="Gene3D" id="2.60.120.260">
    <property type="entry name" value="Galactose-binding domain-like"/>
    <property type="match status" value="1"/>
</dbReference>
<evidence type="ECO:0000256" key="2">
    <source>
        <dbReference type="ARBA" id="ARBA00022692"/>
    </source>
</evidence>
<dbReference type="AlphaFoldDB" id="A0A6A5KWR9"/>
<feature type="region of interest" description="Disordered" evidence="5">
    <location>
        <begin position="1"/>
        <end position="103"/>
    </location>
</feature>
<keyword evidence="2 6" id="KW-0812">Transmembrane</keyword>
<sequence length="783" mass="86642">MDAATPRRSTRLSNKAPSVAAESVVTRVTAGGNRKRQTGPVATLSKIQTRKSNAYGSSGRARGPELLSSTVTTGFTEAFQNQRGDASDEDEHDDGDELDGSSPVAHIIKHGREAPSSPARDPSFSLAVSDDESSADDLAASFANTSKSFGLSHEAGMLVSRSPYDVRLPAQDKTSTPFAKPAVPLRNTPSRVLHGAAQARIPYQARVPTTTKAPIQAQAPVKTPSQARVNAPIYGSTNASVQRPGHVEATPEQPAARPSLTPSERDALDQSIDELIAEEQASLQHEGSHHKAAGGLGEWLGNLQLPQMGEPVWPSKKLLTWALWAFAGFMVLGWFLSAMLSTEYPESAPRTPGVLKALNQRITYMHDVIADFIMPPHFGPTEAKRQVELEMERIKAYKANGEDHFLWGRMTGMDEKYNKRMDEMSTTLQQLQEELPWMMVVRRGKDGSTEISDDFWHALSSKARSAVKDDPEWTRFLEESQAKLRAVFDTTAAQQRVQTDAWAQAITRDEFIGHIERQYENITTQVDKKIDEALRLQSDKLQKTMREESRRAVMDHIRLNALAEANLVANYQFHLSQPNYFSPGLGAIVDAERSSVTFNNHPGRLGELLRRFSWTAGRNPPMAALTKWEEPGDCWCTAHGSPDLGGQAQLAVRMPRPVRPKQVTVEHIPMNMIPARNISNAPRDMELWVETDGPINPYYSHSHVACSQPGPEGWKCLGAFKYNIHAANHRQTFDLAGEPLEPVTRAILRVTSNWGASHTCLYQVRLHGVDAVEDHEYPVGLMD</sequence>
<feature type="compositionally biased region" description="Polar residues" evidence="5">
    <location>
        <begin position="45"/>
        <end position="56"/>
    </location>
</feature>
<dbReference type="Proteomes" id="UP000800040">
    <property type="component" value="Unassembled WGS sequence"/>
</dbReference>
<dbReference type="InterPro" id="IPR045119">
    <property type="entry name" value="SUN1-5"/>
</dbReference>
<dbReference type="OrthoDB" id="342281at2759"/>
<dbReference type="GO" id="GO:0043495">
    <property type="term" value="F:protein-membrane adaptor activity"/>
    <property type="evidence" value="ECO:0007669"/>
    <property type="project" value="TreeGrafter"/>
</dbReference>
<reference evidence="8" key="1">
    <citation type="submission" date="2020-01" db="EMBL/GenBank/DDBJ databases">
        <authorList>
            <consortium name="DOE Joint Genome Institute"/>
            <person name="Haridas S."/>
            <person name="Albert R."/>
            <person name="Binder M."/>
            <person name="Bloem J."/>
            <person name="Labutti K."/>
            <person name="Salamov A."/>
            <person name="Andreopoulos B."/>
            <person name="Baker S.E."/>
            <person name="Barry K."/>
            <person name="Bills G."/>
            <person name="Bluhm B.H."/>
            <person name="Cannon C."/>
            <person name="Castanera R."/>
            <person name="Culley D.E."/>
            <person name="Daum C."/>
            <person name="Ezra D."/>
            <person name="Gonzalez J.B."/>
            <person name="Henrissat B."/>
            <person name="Kuo A."/>
            <person name="Liang C."/>
            <person name="Lipzen A."/>
            <person name="Lutzoni F."/>
            <person name="Magnuson J."/>
            <person name="Mondo S."/>
            <person name="Nolan M."/>
            <person name="Ohm R."/>
            <person name="Pangilinan J."/>
            <person name="Park H.-J."/>
            <person name="Ramirez L."/>
            <person name="Alfaro M."/>
            <person name="Sun H."/>
            <person name="Tritt A."/>
            <person name="Yoshinaga Y."/>
            <person name="Zwiers L.-H."/>
            <person name="Turgeon B.G."/>
            <person name="Goodwin S.B."/>
            <person name="Spatafora J.W."/>
            <person name="Crous P.W."/>
            <person name="Grigoriev I.V."/>
        </authorList>
    </citation>
    <scope>NUCLEOTIDE SEQUENCE</scope>
    <source>
        <strain evidence="8">P77</strain>
    </source>
</reference>
<evidence type="ECO:0000313" key="9">
    <source>
        <dbReference type="Proteomes" id="UP000800040"/>
    </source>
</evidence>
<dbReference type="PANTHER" id="PTHR12911">
    <property type="entry name" value="SAD1/UNC-84-LIKE PROTEIN-RELATED"/>
    <property type="match status" value="1"/>
</dbReference>